<dbReference type="PANTHER" id="PTHR33408">
    <property type="entry name" value="TRANSPOSASE"/>
    <property type="match status" value="1"/>
</dbReference>
<evidence type="ECO:0000259" key="2">
    <source>
        <dbReference type="Pfam" id="PF05598"/>
    </source>
</evidence>
<evidence type="ECO:0000313" key="3">
    <source>
        <dbReference type="EMBL" id="HEC68208.1"/>
    </source>
</evidence>
<proteinExistence type="predicted"/>
<keyword evidence="1" id="KW-0175">Coiled coil</keyword>
<dbReference type="InterPro" id="IPR008490">
    <property type="entry name" value="Transposase_InsH_N"/>
</dbReference>
<protein>
    <submittedName>
        <fullName evidence="3">Transposase</fullName>
    </submittedName>
</protein>
<comment type="caution">
    <text evidence="3">The sequence shown here is derived from an EMBL/GenBank/DDBJ whole genome shotgun (WGS) entry which is preliminary data.</text>
</comment>
<dbReference type="Pfam" id="PF05598">
    <property type="entry name" value="DUF772"/>
    <property type="match status" value="1"/>
</dbReference>
<gene>
    <name evidence="3" type="ORF">ENI35_05300</name>
</gene>
<dbReference type="AlphaFoldDB" id="A0A7C1VLN5"/>
<feature type="domain" description="Transposase InsH N-terminal" evidence="2">
    <location>
        <begin position="2"/>
        <end position="80"/>
    </location>
</feature>
<dbReference type="EMBL" id="DRIH01000185">
    <property type="protein sequence ID" value="HEC68208.1"/>
    <property type="molecule type" value="Genomic_DNA"/>
</dbReference>
<reference evidence="3" key="1">
    <citation type="journal article" date="2020" name="mSystems">
        <title>Genome- and Community-Level Interaction Insights into Carbon Utilization and Element Cycling Functions of Hydrothermarchaeota in Hydrothermal Sediment.</title>
        <authorList>
            <person name="Zhou Z."/>
            <person name="Liu Y."/>
            <person name="Xu W."/>
            <person name="Pan J."/>
            <person name="Luo Z.H."/>
            <person name="Li M."/>
        </authorList>
    </citation>
    <scope>NUCLEOTIDE SEQUENCE [LARGE SCALE GENOMIC DNA]</scope>
    <source>
        <strain evidence="3">HyVt-389</strain>
    </source>
</reference>
<feature type="coiled-coil region" evidence="1">
    <location>
        <begin position="127"/>
        <end position="154"/>
    </location>
</feature>
<evidence type="ECO:0000256" key="1">
    <source>
        <dbReference type="SAM" id="Coils"/>
    </source>
</evidence>
<dbReference type="Proteomes" id="UP000885738">
    <property type="component" value="Unassembled WGS sequence"/>
</dbReference>
<sequence>MDAFVDNLDLEGLGFKHTKLKSTGRPPYNPADLLKLYIYGYLNRIRSSRCLEKECKRNIELMWLLKKLAPDFKTIADFRKDNKEAIKKVCRDFILLCKKLDLFSGELVAIDGSKFKAVNSKKRNFNQQKLKRKIKEIEEKIEDYFKDLEENDVKESNVSSPTAED</sequence>
<organism evidence="3">
    <name type="scientific">Desulfofervidus auxilii</name>
    <dbReference type="NCBI Taxonomy" id="1621989"/>
    <lineage>
        <taxon>Bacteria</taxon>
        <taxon>Pseudomonadati</taxon>
        <taxon>Thermodesulfobacteriota</taxon>
        <taxon>Candidatus Desulfofervidia</taxon>
        <taxon>Candidatus Desulfofervidales</taxon>
        <taxon>Candidatus Desulfofervidaceae</taxon>
        <taxon>Candidatus Desulfofervidus</taxon>
    </lineage>
</organism>
<dbReference type="PANTHER" id="PTHR33408:SF2">
    <property type="entry name" value="TRANSPOSASE DDE DOMAIN-CONTAINING PROTEIN"/>
    <property type="match status" value="1"/>
</dbReference>
<accession>A0A7C1VLN5</accession>
<name>A0A7C1VLN5_DESA2</name>